<name>A0A8S5QHX7_9CAUD</name>
<proteinExistence type="predicted"/>
<evidence type="ECO:0000256" key="1">
    <source>
        <dbReference type="SAM" id="MobiDB-lite"/>
    </source>
</evidence>
<accession>A0A8S5QHX7</accession>
<evidence type="ECO:0000313" key="2">
    <source>
        <dbReference type="EMBL" id="DAE18140.1"/>
    </source>
</evidence>
<feature type="region of interest" description="Disordered" evidence="1">
    <location>
        <begin position="131"/>
        <end position="155"/>
    </location>
</feature>
<dbReference type="EMBL" id="BK015651">
    <property type="protein sequence ID" value="DAE18140.1"/>
    <property type="molecule type" value="Genomic_DNA"/>
</dbReference>
<organism evidence="2">
    <name type="scientific">Siphoviridae sp. ctEBu1</name>
    <dbReference type="NCBI Taxonomy" id="2825393"/>
    <lineage>
        <taxon>Viruses</taxon>
        <taxon>Duplodnaviria</taxon>
        <taxon>Heunggongvirae</taxon>
        <taxon>Uroviricota</taxon>
        <taxon>Caudoviricetes</taxon>
    </lineage>
</organism>
<feature type="compositionally biased region" description="Acidic residues" evidence="1">
    <location>
        <begin position="138"/>
        <end position="155"/>
    </location>
</feature>
<reference evidence="2" key="1">
    <citation type="journal article" date="2021" name="Proc. Natl. Acad. Sci. U.S.A.">
        <title>A Catalog of Tens of Thousands of Viruses from Human Metagenomes Reveals Hidden Associations with Chronic Diseases.</title>
        <authorList>
            <person name="Tisza M.J."/>
            <person name="Buck C.B."/>
        </authorList>
    </citation>
    <scope>NUCLEOTIDE SEQUENCE</scope>
    <source>
        <strain evidence="2">CtEBu1</strain>
    </source>
</reference>
<protein>
    <submittedName>
        <fullName evidence="2">Uncharacterized protein</fullName>
    </submittedName>
</protein>
<sequence length="169" mass="18700">MLKDESLVQNSEKIYIVEFIFDQNWDGYTKTAVFKAGSSELSVPLTDDRCIIPAECLKQAGVNLHVGVNGVKGEEQKDTIWCLTSRIMYAVDATQLIPPSYSGGDIRAQILEVIRENTATDEEVDQALDEAFGTDWTPPDDPDDPENPDNTATDEEVEDILDAVFGDEP</sequence>